<name>A0ACA9M921_9GLOM</name>
<accession>A0ACA9M921</accession>
<proteinExistence type="predicted"/>
<comment type="caution">
    <text evidence="1">The sequence shown here is derived from an EMBL/GenBank/DDBJ whole genome shotgun (WGS) entry which is preliminary data.</text>
</comment>
<organism evidence="1 2">
    <name type="scientific">Acaulospora colombiana</name>
    <dbReference type="NCBI Taxonomy" id="27376"/>
    <lineage>
        <taxon>Eukaryota</taxon>
        <taxon>Fungi</taxon>
        <taxon>Fungi incertae sedis</taxon>
        <taxon>Mucoromycota</taxon>
        <taxon>Glomeromycotina</taxon>
        <taxon>Glomeromycetes</taxon>
        <taxon>Diversisporales</taxon>
        <taxon>Acaulosporaceae</taxon>
        <taxon>Acaulospora</taxon>
    </lineage>
</organism>
<protein>
    <submittedName>
        <fullName evidence="1">12187_t:CDS:1</fullName>
    </submittedName>
</protein>
<dbReference type="EMBL" id="CAJVPT010010986">
    <property type="protein sequence ID" value="CAG8575302.1"/>
    <property type="molecule type" value="Genomic_DNA"/>
</dbReference>
<dbReference type="Proteomes" id="UP000789525">
    <property type="component" value="Unassembled WGS sequence"/>
</dbReference>
<sequence>MGIRWNCREVDSSGVMIGTTPLGLLSTEDSGGKAKENNIVAIDIFRSSVPLGTTTNARRSVNKTMKNGIEGGGDRPPVISKVHPRISHLLGSRASKTLTKAIHVTAATREWYLDQVGWSPEGVCCQETPKYSPKNNRKRWTEMKSSLRTLTTPRVAMPSTSVTAVPQREFQPSRAQQTDTTGALLKRVPPPKDEGNGPGKGIGNGPGKGTGNGIGNGNGEGNGKGNPKDPT</sequence>
<keyword evidence="2" id="KW-1185">Reference proteome</keyword>
<evidence type="ECO:0000313" key="1">
    <source>
        <dbReference type="EMBL" id="CAG8575302.1"/>
    </source>
</evidence>
<reference evidence="1" key="1">
    <citation type="submission" date="2021-06" db="EMBL/GenBank/DDBJ databases">
        <authorList>
            <person name="Kallberg Y."/>
            <person name="Tangrot J."/>
            <person name="Rosling A."/>
        </authorList>
    </citation>
    <scope>NUCLEOTIDE SEQUENCE</scope>
    <source>
        <strain evidence="1">CL356</strain>
    </source>
</reference>
<gene>
    <name evidence="1" type="ORF">ACOLOM_LOCUS5758</name>
</gene>
<evidence type="ECO:0000313" key="2">
    <source>
        <dbReference type="Proteomes" id="UP000789525"/>
    </source>
</evidence>